<feature type="transmembrane region" description="Helical" evidence="5">
    <location>
        <begin position="9"/>
        <end position="26"/>
    </location>
</feature>
<evidence type="ECO:0000313" key="7">
    <source>
        <dbReference type="EMBL" id="MEK7949671.1"/>
    </source>
</evidence>
<evidence type="ECO:0000259" key="6">
    <source>
        <dbReference type="PROSITE" id="PS51935"/>
    </source>
</evidence>
<dbReference type="Gene3D" id="3.90.1720.10">
    <property type="entry name" value="endopeptidase domain like (from Nostoc punctiforme)"/>
    <property type="match status" value="1"/>
</dbReference>
<feature type="domain" description="NlpC/P60" evidence="6">
    <location>
        <begin position="80"/>
        <end position="231"/>
    </location>
</feature>
<evidence type="ECO:0000313" key="8">
    <source>
        <dbReference type="Proteomes" id="UP001371305"/>
    </source>
</evidence>
<keyword evidence="5" id="KW-0472">Membrane</keyword>
<feature type="transmembrane region" description="Helical" evidence="5">
    <location>
        <begin position="57"/>
        <end position="74"/>
    </location>
</feature>
<protein>
    <submittedName>
        <fullName evidence="7">NlpC/P60 family protein</fullName>
    </submittedName>
</protein>
<keyword evidence="8" id="KW-1185">Reference proteome</keyword>
<keyword evidence="2" id="KW-0645">Protease</keyword>
<evidence type="ECO:0000256" key="2">
    <source>
        <dbReference type="ARBA" id="ARBA00022670"/>
    </source>
</evidence>
<sequence>MSRKFSSRLVLYAGALAAYLLWQPLHNGWLRYGLPVMVVAVWVGLLMLAWDRKKWRLALLCLPLLVALPFVMPGRELDRGRLTERYLASMRGFVGTRYVWGGEGGRGIDCSGLPRRALRDALLDQAIRGNGRAARMWIEQWWYDTSALAMKEGYRGFTRPVGIAGPLWELDPALMQPGDLAVTRGGNHVMIHLGGGDWIQADPGPGKVITGRPDQVDNPWFRSIVSIHRWTALE</sequence>
<gene>
    <name evidence="7" type="ORF">WKV53_04160</name>
</gene>
<dbReference type="InterPro" id="IPR038765">
    <property type="entry name" value="Papain-like_cys_pep_sf"/>
</dbReference>
<accession>A0ABU9APR7</accession>
<feature type="transmembrane region" description="Helical" evidence="5">
    <location>
        <begin position="32"/>
        <end position="50"/>
    </location>
</feature>
<dbReference type="Pfam" id="PF00877">
    <property type="entry name" value="NLPC_P60"/>
    <property type="match status" value="1"/>
</dbReference>
<evidence type="ECO:0000256" key="1">
    <source>
        <dbReference type="ARBA" id="ARBA00007074"/>
    </source>
</evidence>
<dbReference type="PROSITE" id="PS51935">
    <property type="entry name" value="NLPC_P60"/>
    <property type="match status" value="1"/>
</dbReference>
<proteinExistence type="inferred from homology"/>
<dbReference type="InterPro" id="IPR000064">
    <property type="entry name" value="NLP_P60_dom"/>
</dbReference>
<dbReference type="EMBL" id="JBBUKT010000001">
    <property type="protein sequence ID" value="MEK7949671.1"/>
    <property type="molecule type" value="Genomic_DNA"/>
</dbReference>
<comment type="similarity">
    <text evidence="1">Belongs to the peptidase C40 family.</text>
</comment>
<reference evidence="7 8" key="1">
    <citation type="submission" date="2024-04" db="EMBL/GenBank/DDBJ databases">
        <title>Luteolibacter sp. isolated from soil.</title>
        <authorList>
            <person name="An J."/>
        </authorList>
    </citation>
    <scope>NUCLEOTIDE SEQUENCE [LARGE SCALE GENOMIC DNA]</scope>
    <source>
        <strain evidence="7 8">Y139</strain>
    </source>
</reference>
<keyword evidence="5" id="KW-1133">Transmembrane helix</keyword>
<keyword evidence="5" id="KW-0812">Transmembrane</keyword>
<organism evidence="7 8">
    <name type="scientific">Luteolibacter soli</name>
    <dbReference type="NCBI Taxonomy" id="3135280"/>
    <lineage>
        <taxon>Bacteria</taxon>
        <taxon>Pseudomonadati</taxon>
        <taxon>Verrucomicrobiota</taxon>
        <taxon>Verrucomicrobiia</taxon>
        <taxon>Verrucomicrobiales</taxon>
        <taxon>Verrucomicrobiaceae</taxon>
        <taxon>Luteolibacter</taxon>
    </lineage>
</organism>
<evidence type="ECO:0000256" key="4">
    <source>
        <dbReference type="ARBA" id="ARBA00022807"/>
    </source>
</evidence>
<comment type="caution">
    <text evidence="7">The sequence shown here is derived from an EMBL/GenBank/DDBJ whole genome shotgun (WGS) entry which is preliminary data.</text>
</comment>
<evidence type="ECO:0000256" key="3">
    <source>
        <dbReference type="ARBA" id="ARBA00022801"/>
    </source>
</evidence>
<keyword evidence="4" id="KW-0788">Thiol protease</keyword>
<dbReference type="RefSeq" id="WP_341403089.1">
    <property type="nucleotide sequence ID" value="NZ_JBBUKT010000001.1"/>
</dbReference>
<dbReference type="Proteomes" id="UP001371305">
    <property type="component" value="Unassembled WGS sequence"/>
</dbReference>
<evidence type="ECO:0000256" key="5">
    <source>
        <dbReference type="SAM" id="Phobius"/>
    </source>
</evidence>
<dbReference type="SUPFAM" id="SSF54001">
    <property type="entry name" value="Cysteine proteinases"/>
    <property type="match status" value="1"/>
</dbReference>
<keyword evidence="3" id="KW-0378">Hydrolase</keyword>
<name>A0ABU9APR7_9BACT</name>